<dbReference type="Proteomes" id="UP000198988">
    <property type="component" value="Unassembled WGS sequence"/>
</dbReference>
<proteinExistence type="predicted"/>
<accession>A0A1H6M2N7</accession>
<gene>
    <name evidence="2" type="ORF">BAZSYMA_ACONTIG37837_0</name>
</gene>
<dbReference type="AlphaFoldDB" id="A0A1H6M2N7"/>
<keyword evidence="1" id="KW-1133">Transmembrane helix</keyword>
<evidence type="ECO:0000313" key="3">
    <source>
        <dbReference type="Proteomes" id="UP000198988"/>
    </source>
</evidence>
<organism evidence="2 3">
    <name type="scientific">Bathymodiolus azoricus thioautotrophic gill symbiont</name>
    <dbReference type="NCBI Taxonomy" id="235205"/>
    <lineage>
        <taxon>Bacteria</taxon>
        <taxon>Pseudomonadati</taxon>
        <taxon>Pseudomonadota</taxon>
        <taxon>Gammaproteobacteria</taxon>
        <taxon>sulfur-oxidizing symbionts</taxon>
    </lineage>
</organism>
<keyword evidence="1" id="KW-0472">Membrane</keyword>
<feature type="transmembrane region" description="Helical" evidence="1">
    <location>
        <begin position="20"/>
        <end position="42"/>
    </location>
</feature>
<evidence type="ECO:0000313" key="2">
    <source>
        <dbReference type="EMBL" id="SEH91624.1"/>
    </source>
</evidence>
<dbReference type="EMBL" id="CDSC02000321">
    <property type="protein sequence ID" value="SEH91624.1"/>
    <property type="molecule type" value="Genomic_DNA"/>
</dbReference>
<sequence length="112" mass="13433">MWCWIKNSFVDLDGWKNGWFWFVWVGFLRGDYLFSISIYIKIIQDVRTILTAEIKSSTIIRKLSIFPYCATPWVVCLCATSGSSYVFRLSIHFDYFIRTHTRMRLHNVFCRK</sequence>
<keyword evidence="1" id="KW-0812">Transmembrane</keyword>
<evidence type="ECO:0000256" key="1">
    <source>
        <dbReference type="SAM" id="Phobius"/>
    </source>
</evidence>
<protein>
    <submittedName>
        <fullName evidence="2">Membrane protein</fullName>
    </submittedName>
</protein>
<feature type="transmembrane region" description="Helical" evidence="1">
    <location>
        <begin position="63"/>
        <end position="87"/>
    </location>
</feature>
<reference evidence="3" key="1">
    <citation type="submission" date="2016-06" db="EMBL/GenBank/DDBJ databases">
        <authorList>
            <person name="Petersen J."/>
            <person name="Sayavedra L."/>
        </authorList>
    </citation>
    <scope>NUCLEOTIDE SEQUENCE [LARGE SCALE GENOMIC DNA]</scope>
    <source>
        <strain evidence="3">BazSymA</strain>
    </source>
</reference>
<name>A0A1H6M2N7_9GAMM</name>